<feature type="active site" evidence="2">
    <location>
        <position position="704"/>
    </location>
</feature>
<comment type="catalytic activity">
    <reaction evidence="2">
        <text>Hydrolysis of proteins in presence of ATP.</text>
        <dbReference type="EC" id="3.4.21.53"/>
    </reaction>
</comment>
<keyword evidence="1 2" id="KW-0645">Protease</keyword>
<dbReference type="Gene3D" id="3.40.50.300">
    <property type="entry name" value="P-loop containing nucleotide triphosphate hydrolases"/>
    <property type="match status" value="2"/>
</dbReference>
<keyword evidence="6" id="KW-1185">Reference proteome</keyword>
<dbReference type="Gene3D" id="3.30.230.10">
    <property type="match status" value="1"/>
</dbReference>
<evidence type="ECO:0000256" key="2">
    <source>
        <dbReference type="PROSITE-ProRule" id="PRU01122"/>
    </source>
</evidence>
<dbReference type="InterPro" id="IPR041699">
    <property type="entry name" value="AAA_32"/>
</dbReference>
<dbReference type="InterPro" id="IPR020568">
    <property type="entry name" value="Ribosomal_Su5_D2-typ_SF"/>
</dbReference>
<dbReference type="EMBL" id="QXDF01000001">
    <property type="protein sequence ID" value="RIA56005.1"/>
    <property type="molecule type" value="Genomic_DNA"/>
</dbReference>
<dbReference type="InterPro" id="IPR014721">
    <property type="entry name" value="Ribsml_uS5_D2-typ_fold_subgr"/>
</dbReference>
<dbReference type="GO" id="GO:0004252">
    <property type="term" value="F:serine-type endopeptidase activity"/>
    <property type="evidence" value="ECO:0007669"/>
    <property type="project" value="UniProtKB-UniRule"/>
</dbReference>
<accession>A0A397Q851</accession>
<dbReference type="SUPFAM" id="SSF54211">
    <property type="entry name" value="Ribosomal protein S5 domain 2-like"/>
    <property type="match status" value="1"/>
</dbReference>
<dbReference type="GO" id="GO:0005524">
    <property type="term" value="F:ATP binding"/>
    <property type="evidence" value="ECO:0007669"/>
    <property type="project" value="InterPro"/>
</dbReference>
<feature type="domain" description="Lon proteolytic" evidence="4">
    <location>
        <begin position="571"/>
        <end position="766"/>
    </location>
</feature>
<dbReference type="PROSITE" id="PS51786">
    <property type="entry name" value="LON_PROTEOLYTIC"/>
    <property type="match status" value="1"/>
</dbReference>
<dbReference type="InterPro" id="IPR027065">
    <property type="entry name" value="Lon_Prtase"/>
</dbReference>
<dbReference type="OrthoDB" id="9758568at2"/>
<dbReference type="GO" id="GO:0004176">
    <property type="term" value="F:ATP-dependent peptidase activity"/>
    <property type="evidence" value="ECO:0007669"/>
    <property type="project" value="UniProtKB-UniRule"/>
</dbReference>
<dbReference type="GO" id="GO:0006508">
    <property type="term" value="P:proteolysis"/>
    <property type="evidence" value="ECO:0007669"/>
    <property type="project" value="UniProtKB-KW"/>
</dbReference>
<dbReference type="EC" id="3.4.21.53" evidence="2"/>
<dbReference type="Pfam" id="PF20437">
    <property type="entry name" value="LonC_helical"/>
    <property type="match status" value="1"/>
</dbReference>
<dbReference type="InterPro" id="IPR008269">
    <property type="entry name" value="Lon_proteolytic"/>
</dbReference>
<dbReference type="InterPro" id="IPR046843">
    <property type="entry name" value="LonB_AAA-LID"/>
</dbReference>
<protein>
    <recommendedName>
        <fullName evidence="2">endopeptidase La</fullName>
        <ecNumber evidence="2">3.4.21.53</ecNumber>
    </recommendedName>
</protein>
<evidence type="ECO:0000313" key="6">
    <source>
        <dbReference type="Proteomes" id="UP000266273"/>
    </source>
</evidence>
<evidence type="ECO:0000259" key="4">
    <source>
        <dbReference type="PROSITE" id="PS51786"/>
    </source>
</evidence>
<proteinExistence type="inferred from homology"/>
<dbReference type="Pfam" id="PF20436">
    <property type="entry name" value="LonB_AAA-LID"/>
    <property type="match status" value="1"/>
</dbReference>
<comment type="caution">
    <text evidence="5">The sequence shown here is derived from an EMBL/GenBank/DDBJ whole genome shotgun (WGS) entry which is preliminary data.</text>
</comment>
<organism evidence="5 6">
    <name type="scientific">Dichotomicrobium thermohalophilum</name>
    <dbReference type="NCBI Taxonomy" id="933063"/>
    <lineage>
        <taxon>Bacteria</taxon>
        <taxon>Pseudomonadati</taxon>
        <taxon>Pseudomonadota</taxon>
        <taxon>Alphaproteobacteria</taxon>
        <taxon>Hyphomicrobiales</taxon>
        <taxon>Hyphomicrobiaceae</taxon>
        <taxon>Dichotomicrobium</taxon>
    </lineage>
</organism>
<dbReference type="PANTHER" id="PTHR10046">
    <property type="entry name" value="ATP DEPENDENT LON PROTEASE FAMILY MEMBER"/>
    <property type="match status" value="1"/>
</dbReference>
<evidence type="ECO:0000313" key="5">
    <source>
        <dbReference type="EMBL" id="RIA56005.1"/>
    </source>
</evidence>
<keyword evidence="2" id="KW-0720">Serine protease</keyword>
<keyword evidence="3" id="KW-0175">Coiled coil</keyword>
<dbReference type="Pfam" id="PF13654">
    <property type="entry name" value="AAA_32"/>
    <property type="match status" value="1"/>
</dbReference>
<dbReference type="GO" id="GO:0030163">
    <property type="term" value="P:protein catabolic process"/>
    <property type="evidence" value="ECO:0007669"/>
    <property type="project" value="InterPro"/>
</dbReference>
<dbReference type="InterPro" id="IPR027417">
    <property type="entry name" value="P-loop_NTPase"/>
</dbReference>
<feature type="coiled-coil region" evidence="3">
    <location>
        <begin position="208"/>
        <end position="235"/>
    </location>
</feature>
<gene>
    <name evidence="5" type="ORF">BXY53_1096</name>
</gene>
<dbReference type="SUPFAM" id="SSF52540">
    <property type="entry name" value="P-loop containing nucleoside triphosphate hydrolases"/>
    <property type="match status" value="1"/>
</dbReference>
<comment type="similarity">
    <text evidence="2">Belongs to the peptidase S16 family.</text>
</comment>
<dbReference type="Pfam" id="PF05362">
    <property type="entry name" value="Lon_C"/>
    <property type="match status" value="1"/>
</dbReference>
<sequence>MHDETKPLDPLPAERLYREADLSNLDFSTTADLDPAQGLVGQERALDAIRFGTQVDRDGFNLFVIGPHGARMQEAVKELLAEEKREEPQAAPSDWVYVNNFEDSEKPIAIELPGGRARKFQRAMDKLIEDLKSALPAVFQSEEYQTRKGAIDEEFQNKQNEAFSELREKASEKNIVILRTPMGFSLAPSQNGKVVPPEEFNNWPEEKREEIKETIQELEKELEHIVNQIPQWEKERREELRKLNRETASYAVDQLIEETKEDFSDLPKVVEHIDAVRDHIVENVETFVQNTEGEKQGQMPETRAGSPFDQYKVNVLVSQSDTESDVPIVQEFHPTLSNLIGRIEHIPVQGALITNFLLIKAGALHRANGGYLLLDVRQLLTEPFSWAALKRTLQRGEIAIEDVARFMGLTSTVSLEPDPIPMNLKVILFGDRLLYFLLSAFDPEVQQHFKVLADFENDFRRNPENEAVLARLVAAIAERKELRALDREAVARVLEHAARLAEHSEKLSLLTEQLQDVLIESDFRAKQAGREKIGREDVQQALDARIQRAARIRDRMQESILEDVALIDTEGTKPGQINGLSVMQLGGFSFGRPTRITCQVRPGSGKVVDIEREVELGGPVHSKGVMILSGYLAGRYALDTPMSLFASLVFEQSYGGVEGDSASSAELYTLLSSLADAPLRQDLAVTGSVNQRGEVQAIGGVNDKIEGFFDICKARGLTGKQGVLIPQSNVQHLMLREDVIEACRNGAFAIYPVRHVDEGISLLTGLDAGERGDDGHFPENSVNRRVEDKLRHFATIRREFARQQSREASE</sequence>
<name>A0A397Q851_9HYPH</name>
<dbReference type="RefSeq" id="WP_119060842.1">
    <property type="nucleotide sequence ID" value="NZ_QXDF01000001.1"/>
</dbReference>
<dbReference type="Gene3D" id="1.10.8.60">
    <property type="match status" value="1"/>
</dbReference>
<evidence type="ECO:0000256" key="1">
    <source>
        <dbReference type="ARBA" id="ARBA00022670"/>
    </source>
</evidence>
<reference evidence="5 6" key="1">
    <citation type="submission" date="2018-08" db="EMBL/GenBank/DDBJ databases">
        <title>Genomic Encyclopedia of Archaeal and Bacterial Type Strains, Phase II (KMG-II): from individual species to whole genera.</title>
        <authorList>
            <person name="Goeker M."/>
        </authorList>
    </citation>
    <scope>NUCLEOTIDE SEQUENCE [LARGE SCALE GENOMIC DNA]</scope>
    <source>
        <strain evidence="5 6">DSM 5002</strain>
    </source>
</reference>
<feature type="active site" evidence="2">
    <location>
        <position position="661"/>
    </location>
</feature>
<keyword evidence="2" id="KW-0378">Hydrolase</keyword>
<dbReference type="InterPro" id="IPR046844">
    <property type="entry name" value="Lon-like_helical"/>
</dbReference>
<dbReference type="Proteomes" id="UP000266273">
    <property type="component" value="Unassembled WGS sequence"/>
</dbReference>
<evidence type="ECO:0000256" key="3">
    <source>
        <dbReference type="SAM" id="Coils"/>
    </source>
</evidence>
<dbReference type="AlphaFoldDB" id="A0A397Q851"/>